<dbReference type="InterPro" id="IPR009057">
    <property type="entry name" value="Homeodomain-like_sf"/>
</dbReference>
<gene>
    <name evidence="2" type="ORF">D3870_21345</name>
</gene>
<dbReference type="AlphaFoldDB" id="A0A418WW25"/>
<dbReference type="InterPro" id="IPR014875">
    <property type="entry name" value="Mor_transcription_activator"/>
</dbReference>
<dbReference type="SUPFAM" id="SSF46689">
    <property type="entry name" value="Homeodomain-like"/>
    <property type="match status" value="1"/>
</dbReference>
<dbReference type="PANTHER" id="PTHR37812:SF1">
    <property type="entry name" value="MU-LIKE PROPHAGE FLUMU PROTEIN C"/>
    <property type="match status" value="1"/>
</dbReference>
<comment type="caution">
    <text evidence="2">The sequence shown here is derived from an EMBL/GenBank/DDBJ whole genome shotgun (WGS) entry which is preliminary data.</text>
</comment>
<dbReference type="GO" id="GO:0003677">
    <property type="term" value="F:DNA binding"/>
    <property type="evidence" value="ECO:0007669"/>
    <property type="project" value="UniProtKB-KW"/>
</dbReference>
<dbReference type="InterPro" id="IPR052411">
    <property type="entry name" value="c-mor_Regulatory_Protein"/>
</dbReference>
<accession>A0A418WW25</accession>
<dbReference type="Proteomes" id="UP000285190">
    <property type="component" value="Unassembled WGS sequence"/>
</dbReference>
<evidence type="ECO:0000313" key="3">
    <source>
        <dbReference type="Proteomes" id="UP000285190"/>
    </source>
</evidence>
<dbReference type="RefSeq" id="WP_119743054.1">
    <property type="nucleotide sequence ID" value="NZ_QYUN01000003.1"/>
</dbReference>
<name>A0A418WW25_9BURK</name>
<keyword evidence="3" id="KW-1185">Reference proteome</keyword>
<dbReference type="Pfam" id="PF08765">
    <property type="entry name" value="Mor"/>
    <property type="match status" value="1"/>
</dbReference>
<dbReference type="PANTHER" id="PTHR37812">
    <property type="entry name" value="MU-LIKE PROPHAGE FLUMU PROTEIN C"/>
    <property type="match status" value="1"/>
</dbReference>
<protein>
    <submittedName>
        <fullName evidence="2">DNA-binding protein</fullName>
    </submittedName>
</protein>
<feature type="domain" description="Mor transcription activator" evidence="1">
    <location>
        <begin position="8"/>
        <end position="98"/>
    </location>
</feature>
<evidence type="ECO:0000259" key="1">
    <source>
        <dbReference type="Pfam" id="PF08765"/>
    </source>
</evidence>
<reference evidence="2 3" key="1">
    <citation type="submission" date="2018-09" db="EMBL/GenBank/DDBJ databases">
        <authorList>
            <person name="Zhu H."/>
        </authorList>
    </citation>
    <scope>NUCLEOTIDE SEQUENCE [LARGE SCALE GENOMIC DNA]</scope>
    <source>
        <strain evidence="2 3">K2R10-39</strain>
    </source>
</reference>
<dbReference type="Gene3D" id="1.10.10.60">
    <property type="entry name" value="Homeodomain-like"/>
    <property type="match status" value="1"/>
</dbReference>
<evidence type="ECO:0000313" key="2">
    <source>
        <dbReference type="EMBL" id="RJF96916.1"/>
    </source>
</evidence>
<sequence length="100" mass="11314">MKKDKTGDVIESLADTAAEVLQSVAEMRPEKARGIGESIAYTFAKREGGRQFYLPKNLVHRLTCRDAEIRKKFTGFNHAELAAEYGVTDMRIRQILAKKQ</sequence>
<proteinExistence type="predicted"/>
<keyword evidence="2" id="KW-0238">DNA-binding</keyword>
<dbReference type="OrthoDB" id="8906055at2"/>
<dbReference type="EMBL" id="QYUN01000003">
    <property type="protein sequence ID" value="RJF96916.1"/>
    <property type="molecule type" value="Genomic_DNA"/>
</dbReference>
<organism evidence="2 3">
    <name type="scientific">Noviherbaspirillum cavernae</name>
    <dbReference type="NCBI Taxonomy" id="2320862"/>
    <lineage>
        <taxon>Bacteria</taxon>
        <taxon>Pseudomonadati</taxon>
        <taxon>Pseudomonadota</taxon>
        <taxon>Betaproteobacteria</taxon>
        <taxon>Burkholderiales</taxon>
        <taxon>Oxalobacteraceae</taxon>
        <taxon>Noviherbaspirillum</taxon>
    </lineage>
</organism>